<accession>A0A127M8Z0</accession>
<evidence type="ECO:0000259" key="3">
    <source>
        <dbReference type="Pfam" id="PF00850"/>
    </source>
</evidence>
<dbReference type="CDD" id="cd09993">
    <property type="entry name" value="HDAC_classIV"/>
    <property type="match status" value="1"/>
</dbReference>
<dbReference type="STRING" id="1470434.AZF00_15895"/>
<evidence type="ECO:0000313" key="4">
    <source>
        <dbReference type="EMBL" id="AMO69689.1"/>
    </source>
</evidence>
<dbReference type="Proteomes" id="UP000074119">
    <property type="component" value="Chromosome"/>
</dbReference>
<dbReference type="EMBL" id="CP014544">
    <property type="protein sequence ID" value="AMO69689.1"/>
    <property type="molecule type" value="Genomic_DNA"/>
</dbReference>
<dbReference type="PRINTS" id="PR01270">
    <property type="entry name" value="HDASUPER"/>
</dbReference>
<organism evidence="4 5">
    <name type="scientific">Zhongshania aliphaticivorans</name>
    <dbReference type="NCBI Taxonomy" id="1470434"/>
    <lineage>
        <taxon>Bacteria</taxon>
        <taxon>Pseudomonadati</taxon>
        <taxon>Pseudomonadota</taxon>
        <taxon>Gammaproteobacteria</taxon>
        <taxon>Cellvibrionales</taxon>
        <taxon>Spongiibacteraceae</taxon>
        <taxon>Zhongshania</taxon>
    </lineage>
</organism>
<dbReference type="InterPro" id="IPR023696">
    <property type="entry name" value="Ureohydrolase_dom_sf"/>
</dbReference>
<dbReference type="KEGG" id="zal:AZF00_15895"/>
<proteinExistence type="inferred from homology"/>
<dbReference type="Pfam" id="PF00850">
    <property type="entry name" value="Hist_deacetyl"/>
    <property type="match status" value="1"/>
</dbReference>
<dbReference type="Gene3D" id="3.40.800.20">
    <property type="entry name" value="Histone deacetylase domain"/>
    <property type="match status" value="1"/>
</dbReference>
<dbReference type="SUPFAM" id="SSF52768">
    <property type="entry name" value="Arginase/deacetylase"/>
    <property type="match status" value="1"/>
</dbReference>
<sequence>MINWPATAEEPPVLSAQLPLVSNPLYSYPFASGHRFPMQKFSLLFNHLREIGIATQANTYRPGRVRGEVLALAHCPQYIHAFCNNTLSPSANRRMGLPWSESLRQRSLISPNGTFLTAQLALKYGMACHLAGGTHHAHYDFASGFCIFNDLAVTARTLLAQKKVQRILIFDCDVHQGDGTARILQSDTAVFTCSVHCEKNFPVRKARSDLDINVAAGCGDQEYLDIVNAGLSQALRLARPDIVLYDAGVDIYEHDPLGLLNISNAGIRERDRLVLESCVTQGIAVATVIGGGYDRDQLALALRHAIVVEEAAKLFNAALN</sequence>
<name>A0A127M8Z0_9GAMM</name>
<dbReference type="GO" id="GO:0016787">
    <property type="term" value="F:hydrolase activity"/>
    <property type="evidence" value="ECO:0007669"/>
    <property type="project" value="UniProtKB-KW"/>
</dbReference>
<dbReference type="InterPro" id="IPR044150">
    <property type="entry name" value="HDAC_classIV"/>
</dbReference>
<evidence type="ECO:0000256" key="2">
    <source>
        <dbReference type="ARBA" id="ARBA00022801"/>
    </source>
</evidence>
<protein>
    <submittedName>
        <fullName evidence="4">Histone deacetylase superfamily protein</fullName>
    </submittedName>
</protein>
<comment type="similarity">
    <text evidence="1">Belongs to the histone deacetylase family.</text>
</comment>
<feature type="domain" description="Histone deacetylase" evidence="3">
    <location>
        <begin position="34"/>
        <end position="305"/>
    </location>
</feature>
<gene>
    <name evidence="4" type="ORF">AZF00_15895</name>
</gene>
<evidence type="ECO:0000256" key="1">
    <source>
        <dbReference type="ARBA" id="ARBA00005947"/>
    </source>
</evidence>
<dbReference type="InterPro" id="IPR023801">
    <property type="entry name" value="His_deacetylse_dom"/>
</dbReference>
<dbReference type="GO" id="GO:0004407">
    <property type="term" value="F:histone deacetylase activity"/>
    <property type="evidence" value="ECO:0007669"/>
    <property type="project" value="InterPro"/>
</dbReference>
<evidence type="ECO:0000313" key="5">
    <source>
        <dbReference type="Proteomes" id="UP000074119"/>
    </source>
</evidence>
<keyword evidence="2" id="KW-0378">Hydrolase</keyword>
<dbReference type="PANTHER" id="PTHR10625:SF19">
    <property type="entry name" value="HISTONE DEACETYLASE 12"/>
    <property type="match status" value="1"/>
</dbReference>
<dbReference type="InterPro" id="IPR037138">
    <property type="entry name" value="His_deacetylse_dom_sf"/>
</dbReference>
<dbReference type="RefSeq" id="WP_008252059.1">
    <property type="nucleotide sequence ID" value="NZ_CP014544.1"/>
</dbReference>
<dbReference type="GO" id="GO:0040029">
    <property type="term" value="P:epigenetic regulation of gene expression"/>
    <property type="evidence" value="ECO:0007669"/>
    <property type="project" value="TreeGrafter"/>
</dbReference>
<dbReference type="PANTHER" id="PTHR10625">
    <property type="entry name" value="HISTONE DEACETYLASE HDAC1-RELATED"/>
    <property type="match status" value="1"/>
</dbReference>
<dbReference type="InterPro" id="IPR000286">
    <property type="entry name" value="HDACs"/>
</dbReference>
<reference evidence="4 5" key="1">
    <citation type="submission" date="2015-12" db="EMBL/GenBank/DDBJ databases">
        <authorList>
            <person name="Shamseldin A."/>
            <person name="Moawad H."/>
            <person name="Abd El-Rahim W.M."/>
            <person name="Sadowsky M.J."/>
        </authorList>
    </citation>
    <scope>NUCLEOTIDE SEQUENCE [LARGE SCALE GENOMIC DNA]</scope>
    <source>
        <strain evidence="4 5">SM2</strain>
    </source>
</reference>
<dbReference type="AlphaFoldDB" id="A0A127M8Z0"/>